<feature type="non-terminal residue" evidence="2">
    <location>
        <position position="1"/>
    </location>
</feature>
<feature type="region of interest" description="Disordered" evidence="1">
    <location>
        <begin position="1"/>
        <end position="80"/>
    </location>
</feature>
<accession>A0A0B7B427</accession>
<evidence type="ECO:0000313" key="2">
    <source>
        <dbReference type="EMBL" id="CEK88089.1"/>
    </source>
</evidence>
<reference evidence="2" key="1">
    <citation type="submission" date="2014-12" db="EMBL/GenBank/DDBJ databases">
        <title>Insight into the proteome of Arion vulgaris.</title>
        <authorList>
            <person name="Aradska J."/>
            <person name="Bulat T."/>
            <person name="Smidak R."/>
            <person name="Sarate P."/>
            <person name="Gangsoo J."/>
            <person name="Sialana F."/>
            <person name="Bilban M."/>
            <person name="Lubec G."/>
        </authorList>
    </citation>
    <scope>NUCLEOTIDE SEQUENCE</scope>
    <source>
        <tissue evidence="2">Skin</tissue>
    </source>
</reference>
<sequence>PGVKMADNLDEDWWTKEENVPSDSKPTKVEEKTTVKRKAEISTKKEQKSGKKRKKELKSGKKHARKRITDESEETLSRPGSSEDLKSVIVKILKDKMDERVLLDILPDPASDFFPPNMELLEPSNYLTSILPKWKISLKKSLFMKINGSPIMLVIVSSAVRAVELNRQMKSFLDGKCKVAKLLLNI</sequence>
<gene>
    <name evidence="2" type="primary">ORF163152</name>
</gene>
<organism evidence="2">
    <name type="scientific">Arion vulgaris</name>
    <dbReference type="NCBI Taxonomy" id="1028688"/>
    <lineage>
        <taxon>Eukaryota</taxon>
        <taxon>Metazoa</taxon>
        <taxon>Spiralia</taxon>
        <taxon>Lophotrochozoa</taxon>
        <taxon>Mollusca</taxon>
        <taxon>Gastropoda</taxon>
        <taxon>Heterobranchia</taxon>
        <taxon>Euthyneura</taxon>
        <taxon>Panpulmonata</taxon>
        <taxon>Eupulmonata</taxon>
        <taxon>Stylommatophora</taxon>
        <taxon>Helicina</taxon>
        <taxon>Arionoidea</taxon>
        <taxon>Arionidae</taxon>
        <taxon>Arion</taxon>
    </lineage>
</organism>
<feature type="compositionally biased region" description="Basic residues" evidence="1">
    <location>
        <begin position="50"/>
        <end position="66"/>
    </location>
</feature>
<dbReference type="EMBL" id="HACG01041224">
    <property type="protein sequence ID" value="CEK88089.1"/>
    <property type="molecule type" value="Transcribed_RNA"/>
</dbReference>
<protein>
    <submittedName>
        <fullName evidence="2">Uncharacterized protein</fullName>
    </submittedName>
</protein>
<dbReference type="PANTHER" id="PTHR24030">
    <property type="entry name" value="PROTEIN CMSS1"/>
    <property type="match status" value="1"/>
</dbReference>
<proteinExistence type="predicted"/>
<dbReference type="GO" id="GO:0005634">
    <property type="term" value="C:nucleus"/>
    <property type="evidence" value="ECO:0007669"/>
    <property type="project" value="TreeGrafter"/>
</dbReference>
<evidence type="ECO:0000256" key="1">
    <source>
        <dbReference type="SAM" id="MobiDB-lite"/>
    </source>
</evidence>
<feature type="compositionally biased region" description="Basic and acidic residues" evidence="1">
    <location>
        <begin position="13"/>
        <end position="49"/>
    </location>
</feature>
<dbReference type="PANTHER" id="PTHR24030:SF0">
    <property type="entry name" value="PROTEIN CMSS1"/>
    <property type="match status" value="1"/>
</dbReference>
<dbReference type="InterPro" id="IPR032704">
    <property type="entry name" value="Cms1"/>
</dbReference>
<dbReference type="GO" id="GO:0030686">
    <property type="term" value="C:90S preribosome"/>
    <property type="evidence" value="ECO:0007669"/>
    <property type="project" value="TreeGrafter"/>
</dbReference>
<dbReference type="AlphaFoldDB" id="A0A0B7B427"/>
<name>A0A0B7B427_9EUPU</name>